<evidence type="ECO:0000256" key="1">
    <source>
        <dbReference type="ARBA" id="ARBA00006479"/>
    </source>
</evidence>
<dbReference type="InterPro" id="IPR043129">
    <property type="entry name" value="ATPase_NBD"/>
</dbReference>
<organism evidence="3 4">
    <name type="scientific">Streptomyces chiangmaiensis</name>
    <dbReference type="NCBI Taxonomy" id="766497"/>
    <lineage>
        <taxon>Bacteria</taxon>
        <taxon>Bacillati</taxon>
        <taxon>Actinomycetota</taxon>
        <taxon>Actinomycetes</taxon>
        <taxon>Kitasatosporales</taxon>
        <taxon>Streptomycetaceae</taxon>
        <taxon>Streptomyces</taxon>
    </lineage>
</organism>
<keyword evidence="4" id="KW-1185">Reference proteome</keyword>
<dbReference type="InterPro" id="IPR049874">
    <property type="entry name" value="ROK_cs"/>
</dbReference>
<dbReference type="InterPro" id="IPR000600">
    <property type="entry name" value="ROK"/>
</dbReference>
<comment type="similarity">
    <text evidence="1">Belongs to the ROK (NagC/XylR) family.</text>
</comment>
<evidence type="ECO:0000313" key="4">
    <source>
        <dbReference type="Proteomes" id="UP001333996"/>
    </source>
</evidence>
<dbReference type="Proteomes" id="UP001333996">
    <property type="component" value="Unassembled WGS sequence"/>
</dbReference>
<evidence type="ECO:0000259" key="2">
    <source>
        <dbReference type="Pfam" id="PF12802"/>
    </source>
</evidence>
<protein>
    <submittedName>
        <fullName evidence="3">ROK family transcriptional regulator</fullName>
    </submittedName>
</protein>
<dbReference type="PROSITE" id="PS01125">
    <property type="entry name" value="ROK"/>
    <property type="match status" value="1"/>
</dbReference>
<dbReference type="SUPFAM" id="SSF53067">
    <property type="entry name" value="Actin-like ATPase domain"/>
    <property type="match status" value="1"/>
</dbReference>
<dbReference type="EMBL" id="JAYWVC010000261">
    <property type="protein sequence ID" value="MED7827709.1"/>
    <property type="molecule type" value="Genomic_DNA"/>
</dbReference>
<name>A0ABU7FXB1_9ACTN</name>
<sequence>MIPGGTNLPRVGGYNQTVVLDAIRAHGPISRVELVPLTGLTAQTISNVVRRLLNKGLIEESGHAYSDGGKRRTLLSMRACGAYAVGVHLDPDFVVVALVNLAGDVVRSRRIRLIGPVDPADLVEQVARTVKRLVRDAAVDPDRVLGAGIATPGPIDGANGAIVDPPNFPGWGQVPLAKMFSEAMGMPVAMDKDATAAAIGERWIGGAERSGSFLFIYIGTGIGGGVSLDNTILHGDSGNAGEFGHIVVEHGGRTCSCGGTGCLETYCSPAAILADLSERHGEQVMARLGLTATPKSLHSDWAQFRQAVRRGDPAATDAVRQAARRIGQASRSAVNLLDVGRIVIGGEAVKGLESILSEEIDAAVNGASIARVVRRVSIEPSLIGDTVGAVGAASLVLHGNYAPGWRQLTEHPR</sequence>
<dbReference type="PANTHER" id="PTHR18964:SF149">
    <property type="entry name" value="BIFUNCTIONAL UDP-N-ACETYLGLUCOSAMINE 2-EPIMERASE_N-ACETYLMANNOSAMINE KINASE"/>
    <property type="match status" value="1"/>
</dbReference>
<dbReference type="Pfam" id="PF00480">
    <property type="entry name" value="ROK"/>
    <property type="match status" value="1"/>
</dbReference>
<dbReference type="SUPFAM" id="SSF46785">
    <property type="entry name" value="Winged helix' DNA-binding domain"/>
    <property type="match status" value="1"/>
</dbReference>
<accession>A0ABU7FXB1</accession>
<dbReference type="Gene3D" id="1.10.10.10">
    <property type="entry name" value="Winged helix-like DNA-binding domain superfamily/Winged helix DNA-binding domain"/>
    <property type="match status" value="1"/>
</dbReference>
<reference evidence="3" key="1">
    <citation type="submission" date="2024-01" db="EMBL/GenBank/DDBJ databases">
        <title>First draft genome sequence data of TA4-1, the type strain of Gram-positive actinobacterium Streptomyces chiangmaiensis.</title>
        <authorList>
            <person name="Yasawong M."/>
            <person name="Nantapong N."/>
        </authorList>
    </citation>
    <scope>NUCLEOTIDE SEQUENCE</scope>
    <source>
        <strain evidence="3">TA4-1</strain>
    </source>
</reference>
<dbReference type="InterPro" id="IPR036388">
    <property type="entry name" value="WH-like_DNA-bd_sf"/>
</dbReference>
<gene>
    <name evidence="3" type="ORF">VXC91_38925</name>
</gene>
<dbReference type="RefSeq" id="WP_329512082.1">
    <property type="nucleotide sequence ID" value="NZ_BAAAYZ010000019.1"/>
</dbReference>
<dbReference type="InterPro" id="IPR000835">
    <property type="entry name" value="HTH_MarR-typ"/>
</dbReference>
<dbReference type="Pfam" id="PF12802">
    <property type="entry name" value="MarR_2"/>
    <property type="match status" value="1"/>
</dbReference>
<dbReference type="InterPro" id="IPR036390">
    <property type="entry name" value="WH_DNA-bd_sf"/>
</dbReference>
<comment type="caution">
    <text evidence="3">The sequence shown here is derived from an EMBL/GenBank/DDBJ whole genome shotgun (WGS) entry which is preliminary data.</text>
</comment>
<proteinExistence type="inferred from homology"/>
<feature type="domain" description="HTH marR-type" evidence="2">
    <location>
        <begin position="15"/>
        <end position="61"/>
    </location>
</feature>
<dbReference type="Gene3D" id="3.30.420.40">
    <property type="match status" value="2"/>
</dbReference>
<dbReference type="PANTHER" id="PTHR18964">
    <property type="entry name" value="ROK (REPRESSOR, ORF, KINASE) FAMILY"/>
    <property type="match status" value="1"/>
</dbReference>
<evidence type="ECO:0000313" key="3">
    <source>
        <dbReference type="EMBL" id="MED7827709.1"/>
    </source>
</evidence>